<sequence>MEGKSWSIFRIPLPIRVVGFLIIGLALGLAFPKNTFINYVYISGTYFPKTIVTFAAFLIFNLLAAAMAKMMLWHKEKAGKLFGLILGMYVFMGCISLVYCTGWITVLSDVPFTLPGVEVPGPAAWAKQIGHTFANVLSQQPLLQALLGAMFVGWLTARVPALHRVAYGFIKMGDYILWFFKKLLWYYPIMIGCLAIGIPMKFGMKGMALYGQAVLWVMIVTCVWVMLMILVCRLFTKRTFGQIMSYYGTVWPTGFGTGGSYDTLAINIISAEKDLGLDEDIAEVSIVFGTVLNKNCSTMSVLIVTIIVCKLLNIPISLTEIIMLIPPVMILGLESPGIPGGAGYFMSPIIAVLLSAPDQSVFVTSFVTVFSGLIPMFSTAGNTTDDGVVGCFLQDRFGHLISKGDLEGAGTATEPAIRHQEERKDAVNAN</sequence>
<keyword evidence="4 7" id="KW-1133">Transmembrane helix</keyword>
<keyword evidence="9" id="KW-1185">Reference proteome</keyword>
<dbReference type="GO" id="GO:0005886">
    <property type="term" value="C:plasma membrane"/>
    <property type="evidence" value="ECO:0007669"/>
    <property type="project" value="TreeGrafter"/>
</dbReference>
<dbReference type="OrthoDB" id="2780813at2"/>
<protein>
    <submittedName>
        <fullName evidence="8">Na+/H+ dicarboxylate symporter</fullName>
    </submittedName>
</protein>
<dbReference type="InterPro" id="IPR001991">
    <property type="entry name" value="Na-dicarboxylate_symporter"/>
</dbReference>
<dbReference type="Pfam" id="PF00375">
    <property type="entry name" value="SDF"/>
    <property type="match status" value="1"/>
</dbReference>
<evidence type="ECO:0000256" key="7">
    <source>
        <dbReference type="SAM" id="Phobius"/>
    </source>
</evidence>
<evidence type="ECO:0000256" key="4">
    <source>
        <dbReference type="ARBA" id="ARBA00022989"/>
    </source>
</evidence>
<dbReference type="RefSeq" id="WP_014809747.1">
    <property type="nucleotide sequence ID" value="NC_018025.1"/>
</dbReference>
<dbReference type="AlphaFoldDB" id="I4C4W1"/>
<dbReference type="GO" id="GO:0015293">
    <property type="term" value="F:symporter activity"/>
    <property type="evidence" value="ECO:0007669"/>
    <property type="project" value="InterPro"/>
</dbReference>
<feature type="transmembrane region" description="Helical" evidence="7">
    <location>
        <begin position="214"/>
        <end position="235"/>
    </location>
</feature>
<reference evidence="9" key="1">
    <citation type="submission" date="2012-06" db="EMBL/GenBank/DDBJ databases">
        <title>Complete sequence of chromosome of Desulfomonile tiedjei DSM 6799.</title>
        <authorList>
            <person name="Lucas S."/>
            <person name="Copeland A."/>
            <person name="Lapidus A."/>
            <person name="Glavina del Rio T."/>
            <person name="Dalin E."/>
            <person name="Tice H."/>
            <person name="Bruce D."/>
            <person name="Goodwin L."/>
            <person name="Pitluck S."/>
            <person name="Peters L."/>
            <person name="Ovchinnikova G."/>
            <person name="Zeytun A."/>
            <person name="Lu M."/>
            <person name="Kyrpides N."/>
            <person name="Mavromatis K."/>
            <person name="Ivanova N."/>
            <person name="Brettin T."/>
            <person name="Detter J.C."/>
            <person name="Han C."/>
            <person name="Larimer F."/>
            <person name="Land M."/>
            <person name="Hauser L."/>
            <person name="Markowitz V."/>
            <person name="Cheng J.-F."/>
            <person name="Hugenholtz P."/>
            <person name="Woyke T."/>
            <person name="Wu D."/>
            <person name="Spring S."/>
            <person name="Schroeder M."/>
            <person name="Brambilla E."/>
            <person name="Klenk H.-P."/>
            <person name="Eisen J.A."/>
        </authorList>
    </citation>
    <scope>NUCLEOTIDE SEQUENCE [LARGE SCALE GENOMIC DNA]</scope>
    <source>
        <strain evidence="9">ATCC 49306 / DSM 6799 / DCB-1</strain>
    </source>
</reference>
<feature type="transmembrane region" description="Helical" evidence="7">
    <location>
        <begin position="301"/>
        <end position="325"/>
    </location>
</feature>
<feature type="transmembrane region" description="Helical" evidence="7">
    <location>
        <begin position="12"/>
        <end position="31"/>
    </location>
</feature>
<dbReference type="EMBL" id="CP003360">
    <property type="protein sequence ID" value="AFM24602.1"/>
    <property type="molecule type" value="Genomic_DNA"/>
</dbReference>
<dbReference type="PATRIC" id="fig|706587.4.peg.2173"/>
<dbReference type="SUPFAM" id="SSF118215">
    <property type="entry name" value="Proton glutamate symport protein"/>
    <property type="match status" value="1"/>
</dbReference>
<name>I4C4W1_DESTA</name>
<feature type="transmembrane region" description="Helical" evidence="7">
    <location>
        <begin position="337"/>
        <end position="354"/>
    </location>
</feature>
<keyword evidence="3 7" id="KW-0812">Transmembrane</keyword>
<feature type="transmembrane region" description="Helical" evidence="7">
    <location>
        <begin position="361"/>
        <end position="378"/>
    </location>
</feature>
<dbReference type="HOGENOM" id="CLU_637319_0_0_7"/>
<evidence type="ECO:0000313" key="8">
    <source>
        <dbReference type="EMBL" id="AFM24602.1"/>
    </source>
</evidence>
<evidence type="ECO:0000256" key="2">
    <source>
        <dbReference type="ARBA" id="ARBA00022448"/>
    </source>
</evidence>
<evidence type="ECO:0000313" key="9">
    <source>
        <dbReference type="Proteomes" id="UP000006055"/>
    </source>
</evidence>
<keyword evidence="5 7" id="KW-0472">Membrane</keyword>
<dbReference type="InterPro" id="IPR036458">
    <property type="entry name" value="Na:dicarbo_symporter_sf"/>
</dbReference>
<feature type="transmembrane region" description="Helical" evidence="7">
    <location>
        <begin position="142"/>
        <end position="162"/>
    </location>
</feature>
<accession>I4C4W1</accession>
<comment type="subcellular location">
    <subcellularLocation>
        <location evidence="1">Membrane</location>
        <topology evidence="1">Multi-pass membrane protein</topology>
    </subcellularLocation>
</comment>
<feature type="transmembrane region" description="Helical" evidence="7">
    <location>
        <begin position="51"/>
        <end position="72"/>
    </location>
</feature>
<evidence type="ECO:0000256" key="1">
    <source>
        <dbReference type="ARBA" id="ARBA00004141"/>
    </source>
</evidence>
<evidence type="ECO:0000256" key="5">
    <source>
        <dbReference type="ARBA" id="ARBA00023136"/>
    </source>
</evidence>
<feature type="transmembrane region" description="Helical" evidence="7">
    <location>
        <begin position="84"/>
        <end position="106"/>
    </location>
</feature>
<evidence type="ECO:0000256" key="3">
    <source>
        <dbReference type="ARBA" id="ARBA00022692"/>
    </source>
</evidence>
<dbReference type="STRING" id="706587.Desti_1894"/>
<feature type="compositionally biased region" description="Basic and acidic residues" evidence="6">
    <location>
        <begin position="416"/>
        <end position="430"/>
    </location>
</feature>
<organism evidence="8 9">
    <name type="scientific">Desulfomonile tiedjei (strain ATCC 49306 / DSM 6799 / DCB-1)</name>
    <dbReference type="NCBI Taxonomy" id="706587"/>
    <lineage>
        <taxon>Bacteria</taxon>
        <taxon>Pseudomonadati</taxon>
        <taxon>Thermodesulfobacteriota</taxon>
        <taxon>Desulfomonilia</taxon>
        <taxon>Desulfomonilales</taxon>
        <taxon>Desulfomonilaceae</taxon>
        <taxon>Desulfomonile</taxon>
    </lineage>
</organism>
<dbReference type="Proteomes" id="UP000006055">
    <property type="component" value="Chromosome"/>
</dbReference>
<gene>
    <name evidence="8" type="ordered locus">Desti_1894</name>
</gene>
<feature type="transmembrane region" description="Helical" evidence="7">
    <location>
        <begin position="183"/>
        <end position="202"/>
    </location>
</feature>
<evidence type="ECO:0000256" key="6">
    <source>
        <dbReference type="SAM" id="MobiDB-lite"/>
    </source>
</evidence>
<dbReference type="PANTHER" id="PTHR42865">
    <property type="entry name" value="PROTON/GLUTAMATE-ASPARTATE SYMPORTER"/>
    <property type="match status" value="1"/>
</dbReference>
<dbReference type="PANTHER" id="PTHR42865:SF10">
    <property type="entry name" value="SODIUM:DICARBOXYLATE SYMPORTER FAMILY PROTEIN"/>
    <property type="match status" value="1"/>
</dbReference>
<dbReference type="KEGG" id="dti:Desti_1894"/>
<dbReference type="Gene3D" id="1.10.3860.10">
    <property type="entry name" value="Sodium:dicarboxylate symporter"/>
    <property type="match status" value="1"/>
</dbReference>
<feature type="region of interest" description="Disordered" evidence="6">
    <location>
        <begin position="411"/>
        <end position="430"/>
    </location>
</feature>
<proteinExistence type="predicted"/>
<dbReference type="eggNOG" id="COG1301">
    <property type="taxonomic scope" value="Bacteria"/>
</dbReference>
<keyword evidence="2" id="KW-0813">Transport</keyword>